<dbReference type="VEuPathDB" id="FungiDB:RhiirFUN_026072"/>
<gene>
    <name evidence="2" type="ORF">RhiirC2_733016</name>
</gene>
<dbReference type="AlphaFoldDB" id="A0A2N1NST3"/>
<organism evidence="2 3">
    <name type="scientific">Rhizophagus irregularis</name>
    <dbReference type="NCBI Taxonomy" id="588596"/>
    <lineage>
        <taxon>Eukaryota</taxon>
        <taxon>Fungi</taxon>
        <taxon>Fungi incertae sedis</taxon>
        <taxon>Mucoromycota</taxon>
        <taxon>Glomeromycotina</taxon>
        <taxon>Glomeromycetes</taxon>
        <taxon>Glomerales</taxon>
        <taxon>Glomeraceae</taxon>
        <taxon>Rhizophagus</taxon>
    </lineage>
</organism>
<feature type="compositionally biased region" description="Basic residues" evidence="1">
    <location>
        <begin position="52"/>
        <end position="63"/>
    </location>
</feature>
<accession>A0A2N1NST3</accession>
<comment type="caution">
    <text evidence="2">The sequence shown here is derived from an EMBL/GenBank/DDBJ whole genome shotgun (WGS) entry which is preliminary data.</text>
</comment>
<sequence length="63" mass="7507">MQNALNCWEHQQLSRSHVVIKPTRLKILQEVNRQKSKNSKNSEKKPLETKSQKQKKQKKDKSH</sequence>
<dbReference type="Proteomes" id="UP000233469">
    <property type="component" value="Unassembled WGS sequence"/>
</dbReference>
<reference evidence="2 3" key="2">
    <citation type="submission" date="2017-10" db="EMBL/GenBank/DDBJ databases">
        <title>Extensive intraspecific genome diversity in a model arbuscular mycorrhizal fungus.</title>
        <authorList>
            <person name="Chen E.C.H."/>
            <person name="Morin E."/>
            <person name="Baudet D."/>
            <person name="Noel J."/>
            <person name="Ndikumana S."/>
            <person name="Charron P."/>
            <person name="St-Onge C."/>
            <person name="Giorgi J."/>
            <person name="Grigoriev I.V."/>
            <person name="Roux C."/>
            <person name="Martin F.M."/>
            <person name="Corradi N."/>
        </authorList>
    </citation>
    <scope>NUCLEOTIDE SEQUENCE [LARGE SCALE GENOMIC DNA]</scope>
    <source>
        <strain evidence="2 3">C2</strain>
    </source>
</reference>
<protein>
    <submittedName>
        <fullName evidence="2">Uncharacterized protein</fullName>
    </submittedName>
</protein>
<proteinExistence type="predicted"/>
<feature type="non-terminal residue" evidence="2">
    <location>
        <position position="63"/>
    </location>
</feature>
<name>A0A2N1NST3_9GLOM</name>
<evidence type="ECO:0000313" key="3">
    <source>
        <dbReference type="Proteomes" id="UP000233469"/>
    </source>
</evidence>
<feature type="compositionally biased region" description="Basic and acidic residues" evidence="1">
    <location>
        <begin position="40"/>
        <end position="51"/>
    </location>
</feature>
<evidence type="ECO:0000313" key="2">
    <source>
        <dbReference type="EMBL" id="PKK76949.1"/>
    </source>
</evidence>
<dbReference type="EMBL" id="LLXL01000155">
    <property type="protein sequence ID" value="PKK76949.1"/>
    <property type="molecule type" value="Genomic_DNA"/>
</dbReference>
<evidence type="ECO:0000256" key="1">
    <source>
        <dbReference type="SAM" id="MobiDB-lite"/>
    </source>
</evidence>
<feature type="region of interest" description="Disordered" evidence="1">
    <location>
        <begin position="29"/>
        <end position="63"/>
    </location>
</feature>
<reference evidence="2 3" key="1">
    <citation type="submission" date="2016-04" db="EMBL/GenBank/DDBJ databases">
        <title>Genome analyses suggest a sexual origin of heterokaryosis in a supposedly ancient asexual fungus.</title>
        <authorList>
            <person name="Ropars J."/>
            <person name="Sedzielewska K."/>
            <person name="Noel J."/>
            <person name="Charron P."/>
            <person name="Farinelli L."/>
            <person name="Marton T."/>
            <person name="Kruger M."/>
            <person name="Pelin A."/>
            <person name="Brachmann A."/>
            <person name="Corradi N."/>
        </authorList>
    </citation>
    <scope>NUCLEOTIDE SEQUENCE [LARGE SCALE GENOMIC DNA]</scope>
    <source>
        <strain evidence="2 3">C2</strain>
    </source>
</reference>